<evidence type="ECO:0000259" key="2">
    <source>
        <dbReference type="Pfam" id="PF18739"/>
    </source>
</evidence>
<keyword evidence="1" id="KW-0175">Coiled coil</keyword>
<dbReference type="EMBL" id="JAPNTZ010000002">
    <property type="protein sequence ID" value="MCY1137776.1"/>
    <property type="molecule type" value="Genomic_DNA"/>
</dbReference>
<evidence type="ECO:0000313" key="4">
    <source>
        <dbReference type="EMBL" id="MCY1137776.1"/>
    </source>
</evidence>
<feature type="domain" description="Apea-like HEPN" evidence="2">
    <location>
        <begin position="349"/>
        <end position="477"/>
    </location>
</feature>
<feature type="coiled-coil region" evidence="1">
    <location>
        <begin position="494"/>
        <end position="521"/>
    </location>
</feature>
<organism evidence="4 5">
    <name type="scientific">Paractinoplanes pyxinae</name>
    <dbReference type="NCBI Taxonomy" id="2997416"/>
    <lineage>
        <taxon>Bacteria</taxon>
        <taxon>Bacillati</taxon>
        <taxon>Actinomycetota</taxon>
        <taxon>Actinomycetes</taxon>
        <taxon>Micromonosporales</taxon>
        <taxon>Micromonosporaceae</taxon>
        <taxon>Paractinoplanes</taxon>
    </lineage>
</organism>
<dbReference type="InterPro" id="IPR041229">
    <property type="entry name" value="HEPN_Apea"/>
</dbReference>
<evidence type="ECO:0000313" key="5">
    <source>
        <dbReference type="Proteomes" id="UP001151002"/>
    </source>
</evidence>
<evidence type="ECO:0000256" key="1">
    <source>
        <dbReference type="SAM" id="Coils"/>
    </source>
</evidence>
<reference evidence="4" key="1">
    <citation type="submission" date="2022-11" db="EMBL/GenBank/DDBJ databases">
        <authorList>
            <person name="Somphong A."/>
            <person name="Phongsopitanun W."/>
        </authorList>
    </citation>
    <scope>NUCLEOTIDE SEQUENCE</scope>
    <source>
        <strain evidence="4">Pm04-4</strain>
    </source>
</reference>
<evidence type="ECO:0000259" key="3">
    <source>
        <dbReference type="Pfam" id="PF18862"/>
    </source>
</evidence>
<evidence type="ECO:0008006" key="6">
    <source>
        <dbReference type="Google" id="ProtNLM"/>
    </source>
</evidence>
<dbReference type="InterPro" id="IPR041223">
    <property type="entry name" value="ApeA_NTD"/>
</dbReference>
<protein>
    <recommendedName>
        <fullName evidence="6">ApeA N-terminal domain-containing protein</fullName>
    </recommendedName>
</protein>
<keyword evidence="5" id="KW-1185">Reference proteome</keyword>
<dbReference type="Pfam" id="PF18739">
    <property type="entry name" value="HEPN_Apea"/>
    <property type="match status" value="1"/>
</dbReference>
<gene>
    <name evidence="4" type="ORF">OWR29_07175</name>
</gene>
<dbReference type="Proteomes" id="UP001151002">
    <property type="component" value="Unassembled WGS sequence"/>
</dbReference>
<sequence>MTGLVRDGYSLATFPVWIYSRRHGEQHPPILSRIGGALQAIDSLGVFWLAGEEGDQLSGRVQFEPGRSGVKLSLVGIFDREDNSEGEANLRIFGWIGANQVTLEGCFRKGSKEPANGVRESRYYANRMFIGHHLEAEAHKFTHAEATFSNADLWVGRTGIRAKYSDQHPVADGGTIYSSMLIKIRQETSPYGRGTVGLRHSWETDGDQISDASIKQWPVLTFSYDEPQELETILADVRRVQNLITFCVDTPVILDKLTLQRNGINETSINGRDMGFPKSIEFVASVIPYTKPESRKPHHEHRMLLTFDQLGGLPAIARWLDVSPQFDRAIDSLLSVKYAEDMFSENRFLNATYGAEAYHRLTQNFTYMDQSEFASILEACLSATPEKHREWLEGKIGSSNDPSLVKRLSRLAGRAGPANRPLIGDKDRWAQTISRVRNELTHINSTSPNFSGSHLLYLTESVFAVVRTCMLLDCGVPIEAVTVKAESDMVFWYRTRLTEAINQVRDELRRLDAHRKSLRDAS</sequence>
<dbReference type="Pfam" id="PF18862">
    <property type="entry name" value="ApeA_NTD1"/>
    <property type="match status" value="1"/>
</dbReference>
<dbReference type="RefSeq" id="WP_267561719.1">
    <property type="nucleotide sequence ID" value="NZ_JAPNTZ010000002.1"/>
</dbReference>
<feature type="domain" description="ApeA N-terminal" evidence="3">
    <location>
        <begin position="44"/>
        <end position="312"/>
    </location>
</feature>
<proteinExistence type="predicted"/>
<comment type="caution">
    <text evidence="4">The sequence shown here is derived from an EMBL/GenBank/DDBJ whole genome shotgun (WGS) entry which is preliminary data.</text>
</comment>
<accession>A0ABT4AU52</accession>
<name>A0ABT4AU52_9ACTN</name>